<dbReference type="GO" id="GO:0001671">
    <property type="term" value="F:ATPase activator activity"/>
    <property type="evidence" value="ECO:0007669"/>
    <property type="project" value="InterPro"/>
</dbReference>
<evidence type="ECO:0000256" key="4">
    <source>
        <dbReference type="ARBA" id="ARBA00022490"/>
    </source>
</evidence>
<dbReference type="Pfam" id="PF07743">
    <property type="entry name" value="HSCB_C"/>
    <property type="match status" value="1"/>
</dbReference>
<dbReference type="GO" id="GO:0044571">
    <property type="term" value="P:[2Fe-2S] cluster assembly"/>
    <property type="evidence" value="ECO:0007669"/>
    <property type="project" value="InterPro"/>
</dbReference>
<dbReference type="PROSITE" id="PS50076">
    <property type="entry name" value="DNAJ_2"/>
    <property type="match status" value="1"/>
</dbReference>
<dbReference type="Pfam" id="PF00226">
    <property type="entry name" value="DnaJ"/>
    <property type="match status" value="1"/>
</dbReference>
<dbReference type="InterPro" id="IPR004640">
    <property type="entry name" value="HscB"/>
</dbReference>
<evidence type="ECO:0000256" key="1">
    <source>
        <dbReference type="ARBA" id="ARBA00004173"/>
    </source>
</evidence>
<dbReference type="PANTHER" id="PTHR14021">
    <property type="entry name" value="IRON-SULFUR CLUSTER CO-CHAPERONE PROTEIN HSCB"/>
    <property type="match status" value="1"/>
</dbReference>
<reference evidence="8" key="1">
    <citation type="journal article" date="2021" name="Sci. Adv.">
        <title>The American lobster genome reveals insights on longevity, neural, and immune adaptations.</title>
        <authorList>
            <person name="Polinski J.M."/>
            <person name="Zimin A.V."/>
            <person name="Clark K.F."/>
            <person name="Kohn A.B."/>
            <person name="Sadowski N."/>
            <person name="Timp W."/>
            <person name="Ptitsyn A."/>
            <person name="Khanna P."/>
            <person name="Romanova D.Y."/>
            <person name="Williams P."/>
            <person name="Greenwood S.J."/>
            <person name="Moroz L.L."/>
            <person name="Walt D.R."/>
            <person name="Bodnar A.G."/>
        </authorList>
    </citation>
    <scope>NUCLEOTIDE SEQUENCE</scope>
    <source>
        <strain evidence="8">GMGI-L3</strain>
    </source>
</reference>
<keyword evidence="6" id="KW-0143">Chaperone</keyword>
<dbReference type="OrthoDB" id="448954at2759"/>
<dbReference type="PANTHER" id="PTHR14021:SF15">
    <property type="entry name" value="IRON-SULFUR CLUSTER CO-CHAPERONE PROTEIN HSCB"/>
    <property type="match status" value="1"/>
</dbReference>
<dbReference type="SMART" id="SM00271">
    <property type="entry name" value="DnaJ"/>
    <property type="match status" value="1"/>
</dbReference>
<dbReference type="GO" id="GO:0051259">
    <property type="term" value="P:protein complex oligomerization"/>
    <property type="evidence" value="ECO:0007669"/>
    <property type="project" value="InterPro"/>
</dbReference>
<dbReference type="EMBL" id="JAHLQT010025476">
    <property type="protein sequence ID" value="KAG7164488.1"/>
    <property type="molecule type" value="Genomic_DNA"/>
</dbReference>
<keyword evidence="4" id="KW-0963">Cytoplasm</keyword>
<evidence type="ECO:0000313" key="9">
    <source>
        <dbReference type="Proteomes" id="UP000747542"/>
    </source>
</evidence>
<evidence type="ECO:0000313" key="8">
    <source>
        <dbReference type="EMBL" id="KAG7164488.1"/>
    </source>
</evidence>
<feature type="domain" description="J" evidence="7">
    <location>
        <begin position="106"/>
        <end position="178"/>
    </location>
</feature>
<dbReference type="AlphaFoldDB" id="A0A8J5K0T9"/>
<comment type="caution">
    <text evidence="8">The sequence shown here is derived from an EMBL/GenBank/DDBJ whole genome shotgun (WGS) entry which is preliminary data.</text>
</comment>
<proteinExistence type="inferred from homology"/>
<evidence type="ECO:0000259" key="7">
    <source>
        <dbReference type="PROSITE" id="PS50076"/>
    </source>
</evidence>
<dbReference type="CDD" id="cd06257">
    <property type="entry name" value="DnaJ"/>
    <property type="match status" value="1"/>
</dbReference>
<dbReference type="NCBIfam" id="TIGR00714">
    <property type="entry name" value="hscB"/>
    <property type="match status" value="1"/>
</dbReference>
<name>A0A8J5K0T9_HOMAM</name>
<keyword evidence="5" id="KW-0496">Mitochondrion</keyword>
<organism evidence="8 9">
    <name type="scientific">Homarus americanus</name>
    <name type="common">American lobster</name>
    <dbReference type="NCBI Taxonomy" id="6706"/>
    <lineage>
        <taxon>Eukaryota</taxon>
        <taxon>Metazoa</taxon>
        <taxon>Ecdysozoa</taxon>
        <taxon>Arthropoda</taxon>
        <taxon>Crustacea</taxon>
        <taxon>Multicrustacea</taxon>
        <taxon>Malacostraca</taxon>
        <taxon>Eumalacostraca</taxon>
        <taxon>Eucarida</taxon>
        <taxon>Decapoda</taxon>
        <taxon>Pleocyemata</taxon>
        <taxon>Astacidea</taxon>
        <taxon>Nephropoidea</taxon>
        <taxon>Nephropidae</taxon>
        <taxon>Homarus</taxon>
    </lineage>
</organism>
<dbReference type="GO" id="GO:0005739">
    <property type="term" value="C:mitochondrion"/>
    <property type="evidence" value="ECO:0007669"/>
    <property type="project" value="UniProtKB-SubCell"/>
</dbReference>
<dbReference type="InterPro" id="IPR009073">
    <property type="entry name" value="HscB_oligo_C"/>
</dbReference>
<dbReference type="Proteomes" id="UP000747542">
    <property type="component" value="Unassembled WGS sequence"/>
</dbReference>
<keyword evidence="9" id="KW-1185">Reference proteome</keyword>
<dbReference type="InterPro" id="IPR001623">
    <property type="entry name" value="DnaJ_domain"/>
</dbReference>
<accession>A0A8J5K0T9</accession>
<evidence type="ECO:0000256" key="3">
    <source>
        <dbReference type="ARBA" id="ARBA00010476"/>
    </source>
</evidence>
<dbReference type="HAMAP" id="MF_00682">
    <property type="entry name" value="HscB"/>
    <property type="match status" value="1"/>
</dbReference>
<gene>
    <name evidence="8" type="primary">Hscb-L</name>
    <name evidence="8" type="ORF">Hamer_G003698</name>
</gene>
<protein>
    <submittedName>
        <fullName evidence="8">Iron-sulfur cluster co-chaperone protein HscB-like</fullName>
    </submittedName>
</protein>
<sequence>MAVQTLTQRGKLFPLIWNLTSLSYSKYACNLELCQSIDIRKQENWKFNSNAVVMKLCRPLSKFPSPVKFCSTSILIKCWNCDTIQAQYIPFCNKCNSLQPLDYKLNYYEILGIEEAFNIDRKVLAKTFKKLQVQFHPDKHSLKTEKEQQLAMEYSSAINKAYRCLNHPVERALYLLDLAGQSLHEGQLDMDPKFLLEIMEVNEKLAEADNKDTVQAIGQHNQEILDGLLREADVAFSANDIETARKVVAKIKYYNNIYEKVRQFEREHGIID</sequence>
<evidence type="ECO:0000256" key="6">
    <source>
        <dbReference type="ARBA" id="ARBA00023186"/>
    </source>
</evidence>
<dbReference type="FunFam" id="1.20.1280.20:FF:000002">
    <property type="entry name" value="HscB mitochondrial iron-sulfur cluster co-chaperone"/>
    <property type="match status" value="1"/>
</dbReference>
<dbReference type="GO" id="GO:0051087">
    <property type="term" value="F:protein-folding chaperone binding"/>
    <property type="evidence" value="ECO:0007669"/>
    <property type="project" value="InterPro"/>
</dbReference>
<evidence type="ECO:0000256" key="5">
    <source>
        <dbReference type="ARBA" id="ARBA00023128"/>
    </source>
</evidence>
<comment type="subcellular location">
    <subcellularLocation>
        <location evidence="2">Cytoplasm</location>
    </subcellularLocation>
    <subcellularLocation>
        <location evidence="1">Mitochondrion</location>
    </subcellularLocation>
</comment>
<comment type="similarity">
    <text evidence="3">Belongs to the HscB family.</text>
</comment>
<evidence type="ECO:0000256" key="2">
    <source>
        <dbReference type="ARBA" id="ARBA00004496"/>
    </source>
</evidence>